<gene>
    <name evidence="1" type="ORF">DVS81_14950</name>
</gene>
<dbReference type="Proteomes" id="UP000253831">
    <property type="component" value="Unassembled WGS sequence"/>
</dbReference>
<dbReference type="EMBL" id="QPGA01000033">
    <property type="protein sequence ID" value="RDE49757.1"/>
    <property type="molecule type" value="Genomic_DNA"/>
</dbReference>
<evidence type="ECO:0000313" key="1">
    <source>
        <dbReference type="EMBL" id="RDE49757.1"/>
    </source>
</evidence>
<proteinExistence type="predicted"/>
<comment type="caution">
    <text evidence="1">The sequence shown here is derived from an EMBL/GenBank/DDBJ whole genome shotgun (WGS) entry which is preliminary data.</text>
</comment>
<reference evidence="1 2" key="1">
    <citation type="submission" date="2018-05" db="EMBL/GenBank/DDBJ databases">
        <title>Integrated omic analyses show evidence that a Ca. Accumulibacter phosphatis strain performs denitrification under micro-aerobic conditions.</title>
        <authorList>
            <person name="Camejo P.Y."/>
            <person name="Katherine M.D."/>
            <person name="Daniel N.R."/>
        </authorList>
    </citation>
    <scope>NUCLEOTIDE SEQUENCE [LARGE SCALE GENOMIC DNA]</scope>
    <source>
        <strain evidence="1">UW-LDO-IC</strain>
    </source>
</reference>
<dbReference type="AlphaFoldDB" id="A0A369XNH2"/>
<sequence>MNGGNLPPFMGFLPPVVDGTLLELMNMSYPDYPPRAGRTGAQLSESRLLALDALRLFFKEKPHQRAAEIVGEAVLRQTPFCLYLRNFGLGPRVYGARNDPYGLPQVVTLAGQFDNHMQRRLQAAVEPSLPVVGIQNPAGQSGPLPAFVLADEDWESLAALLVRNAGMIVMHFLGFTAGVLKELELIRAAGKQTSTLVVIEQEDPFAALKDAALLTGARRQEPVSIAGSLDDFPHRLLRQGDDGWQAVQAKLAAMAREPHAPPVDRALSLPPEFLPPEPLRNYCTDRSTEEYDRAHQLMDEKRFDEAEDVLYRAVAYAHWARYPLGRVMTLTALGQLSLIGFGAKGDAGSLFEMALDTCQEVRATSPTAARMYPAIEQALGSLRAEAGAEDKGKRKIDAAGK</sequence>
<protein>
    <submittedName>
        <fullName evidence="1">Uncharacterized protein</fullName>
    </submittedName>
</protein>
<name>A0A369XNH2_9PROT</name>
<evidence type="ECO:0000313" key="2">
    <source>
        <dbReference type="Proteomes" id="UP000253831"/>
    </source>
</evidence>
<organism evidence="1 2">
    <name type="scientific">Candidatus Accumulibacter meliphilus</name>
    <dbReference type="NCBI Taxonomy" id="2211374"/>
    <lineage>
        <taxon>Bacteria</taxon>
        <taxon>Pseudomonadati</taxon>
        <taxon>Pseudomonadota</taxon>
        <taxon>Betaproteobacteria</taxon>
        <taxon>Candidatus Accumulibacter</taxon>
    </lineage>
</organism>
<accession>A0A369XNH2</accession>